<feature type="region of interest" description="Disordered" evidence="1">
    <location>
        <begin position="222"/>
        <end position="262"/>
    </location>
</feature>
<evidence type="ECO:0000256" key="1">
    <source>
        <dbReference type="SAM" id="MobiDB-lite"/>
    </source>
</evidence>
<name>A0A1X6NIH0_PORUM</name>
<evidence type="ECO:0000313" key="2">
    <source>
        <dbReference type="EMBL" id="OSX68418.1"/>
    </source>
</evidence>
<protein>
    <submittedName>
        <fullName evidence="2">Uncharacterized protein</fullName>
    </submittedName>
</protein>
<feature type="region of interest" description="Disordered" evidence="1">
    <location>
        <begin position="74"/>
        <end position="102"/>
    </location>
</feature>
<reference evidence="2 3" key="1">
    <citation type="submission" date="2017-03" db="EMBL/GenBank/DDBJ databases">
        <title>WGS assembly of Porphyra umbilicalis.</title>
        <authorList>
            <person name="Brawley S.H."/>
            <person name="Blouin N.A."/>
            <person name="Ficko-Blean E."/>
            <person name="Wheeler G.L."/>
            <person name="Lohr M."/>
            <person name="Goodson H.V."/>
            <person name="Jenkins J.W."/>
            <person name="Blaby-Haas C.E."/>
            <person name="Helliwell K.E."/>
            <person name="Chan C."/>
            <person name="Marriage T."/>
            <person name="Bhattacharya D."/>
            <person name="Klein A.S."/>
            <person name="Badis Y."/>
            <person name="Brodie J."/>
            <person name="Cao Y."/>
            <person name="Collen J."/>
            <person name="Dittami S.M."/>
            <person name="Gachon C.M."/>
            <person name="Green B.R."/>
            <person name="Karpowicz S."/>
            <person name="Kim J.W."/>
            <person name="Kudahl U."/>
            <person name="Lin S."/>
            <person name="Michel G."/>
            <person name="Mittag M."/>
            <person name="Olson B.J."/>
            <person name="Pangilinan J."/>
            <person name="Peng Y."/>
            <person name="Qiu H."/>
            <person name="Shu S."/>
            <person name="Singer J.T."/>
            <person name="Smith A.G."/>
            <person name="Sprecher B.N."/>
            <person name="Wagner V."/>
            <person name="Wang W."/>
            <person name="Wang Z.-Y."/>
            <person name="Yan J."/>
            <person name="Yarish C."/>
            <person name="Zoeuner-Riek S."/>
            <person name="Zhuang Y."/>
            <person name="Zou Y."/>
            <person name="Lindquist E.A."/>
            <person name="Grimwood J."/>
            <person name="Barry K."/>
            <person name="Rokhsar D.S."/>
            <person name="Schmutz J."/>
            <person name="Stiller J.W."/>
            <person name="Grossman A.R."/>
            <person name="Prochnik S.E."/>
        </authorList>
    </citation>
    <scope>NUCLEOTIDE SEQUENCE [LARGE SCALE GENOMIC DNA]</scope>
    <source>
        <strain evidence="2">4086291</strain>
    </source>
</reference>
<gene>
    <name evidence="2" type="ORF">BU14_2843s0001</name>
</gene>
<dbReference type="Proteomes" id="UP000218209">
    <property type="component" value="Unassembled WGS sequence"/>
</dbReference>
<feature type="compositionally biased region" description="Low complexity" evidence="1">
    <location>
        <begin position="74"/>
        <end position="83"/>
    </location>
</feature>
<organism evidence="2 3">
    <name type="scientific">Porphyra umbilicalis</name>
    <name type="common">Purple laver</name>
    <name type="synonym">Red alga</name>
    <dbReference type="NCBI Taxonomy" id="2786"/>
    <lineage>
        <taxon>Eukaryota</taxon>
        <taxon>Rhodophyta</taxon>
        <taxon>Bangiophyceae</taxon>
        <taxon>Bangiales</taxon>
        <taxon>Bangiaceae</taxon>
        <taxon>Porphyra</taxon>
    </lineage>
</organism>
<keyword evidence="3" id="KW-1185">Reference proteome</keyword>
<accession>A0A1X6NIH0</accession>
<feature type="region of interest" description="Disordered" evidence="1">
    <location>
        <begin position="131"/>
        <end position="159"/>
    </location>
</feature>
<dbReference type="EMBL" id="KV920586">
    <property type="protein sequence ID" value="OSX68418.1"/>
    <property type="molecule type" value="Genomic_DNA"/>
</dbReference>
<sequence>MGEAVAGGPSVGWWIPAAARVLPSIPSVYRRAAPLLGPLFLASAVPRGGLLFFFLGGLRVTAAAPLRGAGCAGAAAPPRQPCRTGRRGAGGTRAGGRDPPGAPACARAVPWAALATRLRRCTHRWRVLPLAGGGAPPSRRRPSLEPLRRRHGRDGAPSPVRAGACDHAGGVVWLHFCSSLAATPPPCCVAPALLRRPRLAASPPPFPASPPPFRVGPTLPRVVVADGPPGRHVPRPHDAARRCLGSHPRQRPGGGGRRPRIA</sequence>
<evidence type="ECO:0000313" key="3">
    <source>
        <dbReference type="Proteomes" id="UP000218209"/>
    </source>
</evidence>
<dbReference type="AlphaFoldDB" id="A0A1X6NIH0"/>
<proteinExistence type="predicted"/>